<protein>
    <submittedName>
        <fullName evidence="2">Uncharacterized protein</fullName>
    </submittedName>
</protein>
<feature type="signal peptide" evidence="1">
    <location>
        <begin position="1"/>
        <end position="27"/>
    </location>
</feature>
<name>A0A8D8U525_9HEMI</name>
<proteinExistence type="predicted"/>
<accession>A0A8D8U525</accession>
<feature type="chain" id="PRO_5034824037" evidence="1">
    <location>
        <begin position="28"/>
        <end position="209"/>
    </location>
</feature>
<organism evidence="2">
    <name type="scientific">Cacopsylla melanoneura</name>
    <dbReference type="NCBI Taxonomy" id="428564"/>
    <lineage>
        <taxon>Eukaryota</taxon>
        <taxon>Metazoa</taxon>
        <taxon>Ecdysozoa</taxon>
        <taxon>Arthropoda</taxon>
        <taxon>Hexapoda</taxon>
        <taxon>Insecta</taxon>
        <taxon>Pterygota</taxon>
        <taxon>Neoptera</taxon>
        <taxon>Paraneoptera</taxon>
        <taxon>Hemiptera</taxon>
        <taxon>Sternorrhyncha</taxon>
        <taxon>Psylloidea</taxon>
        <taxon>Psyllidae</taxon>
        <taxon>Psyllinae</taxon>
        <taxon>Cacopsylla</taxon>
    </lineage>
</organism>
<dbReference type="EMBL" id="HBUF01327656">
    <property type="protein sequence ID" value="CAG6696192.1"/>
    <property type="molecule type" value="Transcribed_RNA"/>
</dbReference>
<sequence length="209" mass="23548">MRSFLFVIVHIQGMAVSMLIMAQGSDAVVQMGDGLHLTDTSGTITADTIPILYEFSWTGLRDEDEEQSNYKWKQCTTKMTCVLRKLLGQYKAAVTKQLDKLVSFPADSTKKRRFGVAGWMLMKCCGVATEDQFHQLYQQNERVAIYPSNFNISLTSDHEAITDMIGQNNNLARDLNGILNKSRQALTDELLEQTGIDAKENNRSVQRKS</sequence>
<evidence type="ECO:0000256" key="1">
    <source>
        <dbReference type="SAM" id="SignalP"/>
    </source>
</evidence>
<reference evidence="2" key="1">
    <citation type="submission" date="2021-05" db="EMBL/GenBank/DDBJ databases">
        <authorList>
            <person name="Alioto T."/>
            <person name="Alioto T."/>
            <person name="Gomez Garrido J."/>
        </authorList>
    </citation>
    <scope>NUCLEOTIDE SEQUENCE</scope>
</reference>
<dbReference type="AlphaFoldDB" id="A0A8D8U525"/>
<keyword evidence="1" id="KW-0732">Signal</keyword>
<evidence type="ECO:0000313" key="2">
    <source>
        <dbReference type="EMBL" id="CAG6696192.1"/>
    </source>
</evidence>